<dbReference type="Pfam" id="PF24497">
    <property type="entry name" value="MIT_ATG1"/>
    <property type="match status" value="1"/>
</dbReference>
<feature type="region of interest" description="Disordered" evidence="1">
    <location>
        <begin position="13"/>
        <end position="66"/>
    </location>
</feature>
<feature type="region of interest" description="Disordered" evidence="1">
    <location>
        <begin position="110"/>
        <end position="271"/>
    </location>
</feature>
<reference evidence="3 4" key="1">
    <citation type="journal article" date="2009" name="Science">
        <title>Green evolution and dynamic adaptations revealed by genomes of the marine picoeukaryotes Micromonas.</title>
        <authorList>
            <person name="Worden A.Z."/>
            <person name="Lee J.H."/>
            <person name="Mock T."/>
            <person name="Rouze P."/>
            <person name="Simmons M.P."/>
            <person name="Aerts A.L."/>
            <person name="Allen A.E."/>
            <person name="Cuvelier M.L."/>
            <person name="Derelle E."/>
            <person name="Everett M.V."/>
            <person name="Foulon E."/>
            <person name="Grimwood J."/>
            <person name="Gundlach H."/>
            <person name="Henrissat B."/>
            <person name="Napoli C."/>
            <person name="McDonald S.M."/>
            <person name="Parker M.S."/>
            <person name="Rombauts S."/>
            <person name="Salamov A."/>
            <person name="Von Dassow P."/>
            <person name="Badger J.H."/>
            <person name="Coutinho P.M."/>
            <person name="Demir E."/>
            <person name="Dubchak I."/>
            <person name="Gentemann C."/>
            <person name="Eikrem W."/>
            <person name="Gready J.E."/>
            <person name="John U."/>
            <person name="Lanier W."/>
            <person name="Lindquist E.A."/>
            <person name="Lucas S."/>
            <person name="Mayer K.F."/>
            <person name="Moreau H."/>
            <person name="Not F."/>
            <person name="Otillar R."/>
            <person name="Panaud O."/>
            <person name="Pangilinan J."/>
            <person name="Paulsen I."/>
            <person name="Piegu B."/>
            <person name="Poliakov A."/>
            <person name="Robbens S."/>
            <person name="Schmutz J."/>
            <person name="Toulza E."/>
            <person name="Wyss T."/>
            <person name="Zelensky A."/>
            <person name="Zhou K."/>
            <person name="Armbrust E.V."/>
            <person name="Bhattacharya D."/>
            <person name="Goodenough U.W."/>
            <person name="Van de Peer Y."/>
            <person name="Grigoriev I.V."/>
        </authorList>
    </citation>
    <scope>NUCLEOTIDE SEQUENCE [LARGE SCALE GENOMIC DNA]</scope>
    <source>
        <strain evidence="4">RCC299 / NOUM17</strain>
    </source>
</reference>
<name>C1E110_MICCC</name>
<dbReference type="STRING" id="296587.C1E110"/>
<dbReference type="InParanoid" id="C1E110"/>
<evidence type="ECO:0000259" key="2">
    <source>
        <dbReference type="Pfam" id="PF24497"/>
    </source>
</evidence>
<evidence type="ECO:0000313" key="3">
    <source>
        <dbReference type="EMBL" id="ACO61651.1"/>
    </source>
</evidence>
<feature type="region of interest" description="Disordered" evidence="1">
    <location>
        <begin position="356"/>
        <end position="449"/>
    </location>
</feature>
<dbReference type="RefSeq" id="XP_002500393.1">
    <property type="nucleotide sequence ID" value="XM_002500347.1"/>
</dbReference>
<feature type="compositionally biased region" description="Low complexity" evidence="1">
    <location>
        <begin position="232"/>
        <end position="244"/>
    </location>
</feature>
<gene>
    <name evidence="3" type="ORF">MICPUN_52144</name>
</gene>
<protein>
    <recommendedName>
        <fullName evidence="2">ATG1a/b/c MIT domain-containing protein</fullName>
    </recommendedName>
</protein>
<feature type="compositionally biased region" description="Low complexity" evidence="1">
    <location>
        <begin position="256"/>
        <end position="271"/>
    </location>
</feature>
<feature type="compositionally biased region" description="Gly residues" evidence="1">
    <location>
        <begin position="132"/>
        <end position="143"/>
    </location>
</feature>
<dbReference type="InterPro" id="IPR056281">
    <property type="entry name" value="MIT_ATG1a/b/c"/>
</dbReference>
<evidence type="ECO:0000313" key="4">
    <source>
        <dbReference type="Proteomes" id="UP000002009"/>
    </source>
</evidence>
<dbReference type="eggNOG" id="KOG0595">
    <property type="taxonomic scope" value="Eukaryota"/>
</dbReference>
<keyword evidence="4" id="KW-1185">Reference proteome</keyword>
<organism evidence="3 4">
    <name type="scientific">Micromonas commoda (strain RCC299 / NOUM17 / CCMP2709)</name>
    <name type="common">Picoplanktonic green alga</name>
    <dbReference type="NCBI Taxonomy" id="296587"/>
    <lineage>
        <taxon>Eukaryota</taxon>
        <taxon>Viridiplantae</taxon>
        <taxon>Chlorophyta</taxon>
        <taxon>Mamiellophyceae</taxon>
        <taxon>Mamiellales</taxon>
        <taxon>Mamiellaceae</taxon>
        <taxon>Micromonas</taxon>
    </lineage>
</organism>
<accession>C1E110</accession>
<dbReference type="GeneID" id="8241584"/>
<evidence type="ECO:0000256" key="1">
    <source>
        <dbReference type="SAM" id="MobiDB-lite"/>
    </source>
</evidence>
<proteinExistence type="predicted"/>
<feature type="domain" description="ATG1a/b/c MIT" evidence="2">
    <location>
        <begin position="293"/>
        <end position="362"/>
    </location>
</feature>
<sequence>MGVRDVAAAAAAAGTNWLSTSPLSRRPGFLGGTSPGGGRPLGGSGSHQKPPLSSSPSVARAASFGGFTPGGDGVSVEIQPVPFSLQGSKARSGSDRSLNSMDAEYVLVEDDKSGGDKSGGLASMESSPGGSLPSGGGGGGGGLTQMAAGLTRRLSSNLGAVILGSSPPPSKFGNNHHHVTSSSSSPGRELYRMSSSPGGTGLGSGGSPGSFPPRPGSSRHSPPGMLGEFRNSPSYPSSRVSSARSGGGGGSGLALGAGASLAPSQSPSEKEAAAALALARVAQAAAAAAPGEKRFASAAQRVSVLERAATVLRDVAMERWDSGKKLDALSVSLVSLTALREGYKLAQAVAKEAAEAEACSNAPQGVGPLDGSRNVRLSDMSDSSRSSGGGGGGDCASRPASASSSSSGSPPWIPGRSSSSSQSGTIGSSAELPRLSSKTPERLRKDRERAVKTAERIKNAFNAALTRADRAAAAVKGVGVEGSAVLPDAMDLAYDAALALGRSGAVEELMGNTRTALEAYSRAQTLLVFILSEGPRFVTARDEQSGDERAATDAERETAAALVSAPGRAAGDGVETGDGSRLITPSVHPCDEFPARGRIARFVGAIGARQQACAATAMRSSSGATRRPP</sequence>
<feature type="compositionally biased region" description="Gly residues" evidence="1">
    <location>
        <begin position="29"/>
        <end position="45"/>
    </location>
</feature>
<dbReference type="EMBL" id="CP001324">
    <property type="protein sequence ID" value="ACO61651.1"/>
    <property type="molecule type" value="Genomic_DNA"/>
</dbReference>
<feature type="compositionally biased region" description="Gly residues" evidence="1">
    <location>
        <begin position="198"/>
        <end position="208"/>
    </location>
</feature>
<dbReference type="Proteomes" id="UP000002009">
    <property type="component" value="Chromosome 3"/>
</dbReference>
<feature type="compositionally biased region" description="Gly residues" evidence="1">
    <location>
        <begin position="245"/>
        <end position="255"/>
    </location>
</feature>
<dbReference type="KEGG" id="mis:MICPUN_52144"/>
<dbReference type="AlphaFoldDB" id="C1E110"/>
<feature type="compositionally biased region" description="Low complexity" evidence="1">
    <location>
        <begin position="396"/>
        <end position="430"/>
    </location>
</feature>
<feature type="compositionally biased region" description="Basic and acidic residues" evidence="1">
    <location>
        <begin position="439"/>
        <end position="449"/>
    </location>
</feature>